<keyword evidence="2" id="KW-0808">Transferase</keyword>
<evidence type="ECO:0000313" key="3">
    <source>
        <dbReference type="Proteomes" id="UP000323317"/>
    </source>
</evidence>
<dbReference type="RefSeq" id="WP_148945055.1">
    <property type="nucleotide sequence ID" value="NZ_VTEH01000001.1"/>
</dbReference>
<dbReference type="GO" id="GO:0008757">
    <property type="term" value="F:S-adenosylmethionine-dependent methyltransferase activity"/>
    <property type="evidence" value="ECO:0007669"/>
    <property type="project" value="InterPro"/>
</dbReference>
<dbReference type="CDD" id="cd02440">
    <property type="entry name" value="AdoMet_MTases"/>
    <property type="match status" value="1"/>
</dbReference>
<dbReference type="InterPro" id="IPR013216">
    <property type="entry name" value="Methyltransf_11"/>
</dbReference>
<evidence type="ECO:0000259" key="1">
    <source>
        <dbReference type="Pfam" id="PF08241"/>
    </source>
</evidence>
<gene>
    <name evidence="2" type="ORF">FZC79_01075</name>
</gene>
<protein>
    <submittedName>
        <fullName evidence="2">Class I SAM-dependent methyltransferase</fullName>
    </submittedName>
</protein>
<proteinExistence type="predicted"/>
<name>A0A5D4KJI4_9BACI</name>
<dbReference type="Gene3D" id="3.40.50.150">
    <property type="entry name" value="Vaccinia Virus protein VP39"/>
    <property type="match status" value="1"/>
</dbReference>
<evidence type="ECO:0000313" key="2">
    <source>
        <dbReference type="EMBL" id="TYR77441.1"/>
    </source>
</evidence>
<dbReference type="SUPFAM" id="SSF53335">
    <property type="entry name" value="S-adenosyl-L-methionine-dependent methyltransferases"/>
    <property type="match status" value="1"/>
</dbReference>
<accession>A0A5D4KJI4</accession>
<comment type="caution">
    <text evidence="2">The sequence shown here is derived from an EMBL/GenBank/DDBJ whole genome shotgun (WGS) entry which is preliminary data.</text>
</comment>
<feature type="domain" description="Methyltransferase type 11" evidence="1">
    <location>
        <begin position="66"/>
        <end position="158"/>
    </location>
</feature>
<dbReference type="InterPro" id="IPR029063">
    <property type="entry name" value="SAM-dependent_MTases_sf"/>
</dbReference>
<dbReference type="Pfam" id="PF08241">
    <property type="entry name" value="Methyltransf_11"/>
    <property type="match status" value="1"/>
</dbReference>
<dbReference type="AlphaFoldDB" id="A0A5D4KJI4"/>
<dbReference type="EMBL" id="VTEH01000001">
    <property type="protein sequence ID" value="TYR77441.1"/>
    <property type="molecule type" value="Genomic_DNA"/>
</dbReference>
<sequence>MNQKSFSEKNQLGWNQSTYQAWVNRHGTPQEYAQMLKANPEKKVSHYLKYMGDIKGKRIANLLGSKGNKAVSLALLGAELTVVDISEGNKRYATELAEAAGIHIHYLVCDVLEIPPQEKLQNFDIVLMEVGVLHYFVELNPLFELISSMLKPGGKLILRDYHPLVTKLMRLENNNLVANGNYFDEELQEVEAAFSKLLSEKERESLLKNIIRRWTLGEIVTKLAGTGLTIECLEEEEGIRWAFPENSPERIENRIPGLFTILASK</sequence>
<keyword evidence="2" id="KW-0489">Methyltransferase</keyword>
<organism evidence="2 3">
    <name type="scientific">Rossellomorea vietnamensis</name>
    <dbReference type="NCBI Taxonomy" id="218284"/>
    <lineage>
        <taxon>Bacteria</taxon>
        <taxon>Bacillati</taxon>
        <taxon>Bacillota</taxon>
        <taxon>Bacilli</taxon>
        <taxon>Bacillales</taxon>
        <taxon>Bacillaceae</taxon>
        <taxon>Rossellomorea</taxon>
    </lineage>
</organism>
<dbReference type="Proteomes" id="UP000323317">
    <property type="component" value="Unassembled WGS sequence"/>
</dbReference>
<dbReference type="GO" id="GO:0032259">
    <property type="term" value="P:methylation"/>
    <property type="evidence" value="ECO:0007669"/>
    <property type="project" value="UniProtKB-KW"/>
</dbReference>
<reference evidence="2 3" key="1">
    <citation type="submission" date="2019-08" db="EMBL/GenBank/DDBJ databases">
        <title>Bacillus genomes from the desert of Cuatro Cienegas, Coahuila.</title>
        <authorList>
            <person name="Olmedo-Alvarez G."/>
        </authorList>
    </citation>
    <scope>NUCLEOTIDE SEQUENCE [LARGE SCALE GENOMIC DNA]</scope>
    <source>
        <strain evidence="2 3">CH40_1T</strain>
    </source>
</reference>